<feature type="active site" description="Proton donor" evidence="1">
    <location>
        <position position="32"/>
    </location>
</feature>
<dbReference type="Proteomes" id="UP000078561">
    <property type="component" value="Unassembled WGS sequence"/>
</dbReference>
<dbReference type="InterPro" id="IPR010708">
    <property type="entry name" value="5'(3')-deoxyribonucleotidase"/>
</dbReference>
<accession>A0A163JI77</accession>
<dbReference type="OrthoDB" id="10248475at2759"/>
<dbReference type="Pfam" id="PF06941">
    <property type="entry name" value="NT5C"/>
    <property type="match status" value="1"/>
</dbReference>
<dbReference type="GO" id="GO:0008253">
    <property type="term" value="F:5'-nucleotidase activity"/>
    <property type="evidence" value="ECO:0007669"/>
    <property type="project" value="InterPro"/>
</dbReference>
<evidence type="ECO:0000313" key="2">
    <source>
        <dbReference type="EMBL" id="SAL99552.1"/>
    </source>
</evidence>
<dbReference type="PANTHER" id="PTHR35134:SF2">
    <property type="entry name" value="NUCLEOTIDASE YQFW-RELATED"/>
    <property type="match status" value="1"/>
</dbReference>
<evidence type="ECO:0000313" key="3">
    <source>
        <dbReference type="Proteomes" id="UP000078561"/>
    </source>
</evidence>
<proteinExistence type="predicted"/>
<protein>
    <submittedName>
        <fullName evidence="2">Uncharacterized protein</fullName>
    </submittedName>
</protein>
<organism evidence="2">
    <name type="scientific">Absidia glauca</name>
    <name type="common">Pin mould</name>
    <dbReference type="NCBI Taxonomy" id="4829"/>
    <lineage>
        <taxon>Eukaryota</taxon>
        <taxon>Fungi</taxon>
        <taxon>Fungi incertae sedis</taxon>
        <taxon>Mucoromycota</taxon>
        <taxon>Mucoromycotina</taxon>
        <taxon>Mucoromycetes</taxon>
        <taxon>Mucorales</taxon>
        <taxon>Cunninghamellaceae</taxon>
        <taxon>Absidia</taxon>
    </lineage>
</organism>
<dbReference type="InterPro" id="IPR036412">
    <property type="entry name" value="HAD-like_sf"/>
</dbReference>
<dbReference type="STRING" id="4829.A0A163JI77"/>
<dbReference type="GO" id="GO:0009264">
    <property type="term" value="P:deoxyribonucleotide catabolic process"/>
    <property type="evidence" value="ECO:0007669"/>
    <property type="project" value="InterPro"/>
</dbReference>
<gene>
    <name evidence="2" type="primary">ABSGL_05197.1 scaffold 6851</name>
</gene>
<dbReference type="InterPro" id="IPR023214">
    <property type="entry name" value="HAD_sf"/>
</dbReference>
<keyword evidence="3" id="KW-1185">Reference proteome</keyword>
<evidence type="ECO:0000256" key="1">
    <source>
        <dbReference type="PIRSR" id="PIRSR610708-1"/>
    </source>
</evidence>
<dbReference type="AlphaFoldDB" id="A0A163JI77"/>
<dbReference type="OMA" id="FGDYEWN"/>
<dbReference type="EMBL" id="LT552921">
    <property type="protein sequence ID" value="SAL99552.1"/>
    <property type="molecule type" value="Genomic_DNA"/>
</dbReference>
<sequence>MPSLLINQKKPMTKKSRSSRRLSRKTIAVNLDNTLAHTLESLLAWHNAHYRTDHCIEDLDSLDMTELWGGSAQETCSKIRQFYHSHAFEAIEPIHDFALEALKMLKKRQFRLVIITCRPQYIAKETKRFVDKHYPGIFDSIYFCNLGLSEMERIQYVSKQKSTICQEIGVDVLIDHQVEHVLECAKIGVDVLLYDRQARYRWNHHGLLPSDTVNRVTTWKDIIHQYFPKPNSPLRHLVYSSAQQQQEDHYLDEDDEDAILDYDHYCYHQQLDQDGNEIILIEEDDDEDDSQRPGCYGYEVHQMEDWSIVV</sequence>
<dbReference type="PANTHER" id="PTHR35134">
    <property type="entry name" value="NUCLEOTIDASE YQFW-RELATED"/>
    <property type="match status" value="1"/>
</dbReference>
<name>A0A163JI77_ABSGL</name>
<dbReference type="Gene3D" id="3.40.50.1000">
    <property type="entry name" value="HAD superfamily/HAD-like"/>
    <property type="match status" value="1"/>
</dbReference>
<reference evidence="2" key="1">
    <citation type="submission" date="2016-04" db="EMBL/GenBank/DDBJ databases">
        <authorList>
            <person name="Evans L.H."/>
            <person name="Alamgir A."/>
            <person name="Owens N."/>
            <person name="Weber N.D."/>
            <person name="Virtaneva K."/>
            <person name="Barbian K."/>
            <person name="Babar A."/>
            <person name="Rosenke K."/>
        </authorList>
    </citation>
    <scope>NUCLEOTIDE SEQUENCE [LARGE SCALE GENOMIC DNA]</scope>
    <source>
        <strain evidence="2">CBS 101.48</strain>
    </source>
</reference>
<dbReference type="InParanoid" id="A0A163JI77"/>
<dbReference type="SUPFAM" id="SSF56784">
    <property type="entry name" value="HAD-like"/>
    <property type="match status" value="1"/>
</dbReference>
<dbReference type="InterPro" id="IPR052419">
    <property type="entry name" value="5_3-deoxyribonucleotidase-like"/>
</dbReference>